<comment type="caution">
    <text evidence="1">The sequence shown here is derived from an EMBL/GenBank/DDBJ whole genome shotgun (WGS) entry which is preliminary data.</text>
</comment>
<dbReference type="RefSeq" id="WP_379116871.1">
    <property type="nucleotide sequence ID" value="NZ_BAAAYO010000010.1"/>
</dbReference>
<dbReference type="EMBL" id="JBHMAG010000007">
    <property type="protein sequence ID" value="MFB9751536.1"/>
    <property type="molecule type" value="Genomic_DNA"/>
</dbReference>
<dbReference type="Proteomes" id="UP001589619">
    <property type="component" value="Unassembled WGS sequence"/>
</dbReference>
<protein>
    <submittedName>
        <fullName evidence="1">PD-(D/E)XK nuclease domain-containing protein</fullName>
    </submittedName>
</protein>
<proteinExistence type="predicted"/>
<accession>A0ABV5VU57</accession>
<sequence length="170" mass="20382">MRPDFWYLVVFQRTLTRQNGGFSARVRFFRALSGAATAEKQRFPGFRRFVVLQRTLTRQNGRHSARIRFFRALSGAATAEKRRFPDFRLLVVLQRTLHLTELYHPISEREVDQGYIDIYLEKDFRKQEIRYEWLWESKYLRLEDRRRSRNKGRINFSDMQTAVNGESAGI</sequence>
<dbReference type="Pfam" id="PF08011">
    <property type="entry name" value="PDDEXK_9"/>
    <property type="match status" value="1"/>
</dbReference>
<reference evidence="1 2" key="1">
    <citation type="submission" date="2024-09" db="EMBL/GenBank/DDBJ databases">
        <authorList>
            <person name="Sun Q."/>
            <person name="Mori K."/>
        </authorList>
    </citation>
    <scope>NUCLEOTIDE SEQUENCE [LARGE SCALE GENOMIC DNA]</scope>
    <source>
        <strain evidence="1 2">JCM 12520</strain>
    </source>
</reference>
<evidence type="ECO:0000313" key="2">
    <source>
        <dbReference type="Proteomes" id="UP001589619"/>
    </source>
</evidence>
<evidence type="ECO:0000313" key="1">
    <source>
        <dbReference type="EMBL" id="MFB9751536.1"/>
    </source>
</evidence>
<dbReference type="InterPro" id="IPR012547">
    <property type="entry name" value="PDDEXK_9"/>
</dbReference>
<organism evidence="1 2">
    <name type="scientific">Paenibacillus hodogayensis</name>
    <dbReference type="NCBI Taxonomy" id="279208"/>
    <lineage>
        <taxon>Bacteria</taxon>
        <taxon>Bacillati</taxon>
        <taxon>Bacillota</taxon>
        <taxon>Bacilli</taxon>
        <taxon>Bacillales</taxon>
        <taxon>Paenibacillaceae</taxon>
        <taxon>Paenibacillus</taxon>
    </lineage>
</organism>
<gene>
    <name evidence="1" type="ORF">ACFFNY_08135</name>
</gene>
<name>A0ABV5VU57_9BACL</name>
<keyword evidence="2" id="KW-1185">Reference proteome</keyword>